<sequence length="389" mass="41868">MKTLTRIRTALGISLLGIGRRWWASLNSVLGTAVVVAVMVAILAIGAGYSEAMKMAEVDDANMILKGGVKSEMESTLEGADVRLIESELGSAAASEVYVVASIENNRGEPVNLALRGISENSTNLRPGWTLSQGRMPKEGRREIVVGARAQQHFGGMELGSELRLGSASWTVVGVFETGGSLTESEIWALATPVQDAFNRQDSYQVVIARPQDGETPQDMQNRLNRDSRLSVSVTSLADYYGEQARAMTRFVTIMGYGIGSLMALGAIFAAVNTGLGHIKTRAKEIATLSILGWTERALTAALTIETVLMTVLGGLIGVAAVHLIFDDWLISTLFFAEDFTQIVFDFDVTAGILWQALAMAVIIGLLGSIGPALQLRRLPVARILLQRR</sequence>
<comment type="subcellular location">
    <subcellularLocation>
        <location evidence="1">Cell membrane</location>
        <topology evidence="1">Multi-pass membrane protein</topology>
    </subcellularLocation>
</comment>
<feature type="domain" description="MacB-like periplasmic core" evidence="8">
    <location>
        <begin position="28"/>
        <end position="225"/>
    </location>
</feature>
<feature type="transmembrane region" description="Helical" evidence="6">
    <location>
        <begin position="353"/>
        <end position="374"/>
    </location>
</feature>
<dbReference type="Pfam" id="PF12704">
    <property type="entry name" value="MacB_PCD"/>
    <property type="match status" value="1"/>
</dbReference>
<evidence type="ECO:0000259" key="8">
    <source>
        <dbReference type="Pfam" id="PF12704"/>
    </source>
</evidence>
<dbReference type="GO" id="GO:0005886">
    <property type="term" value="C:plasma membrane"/>
    <property type="evidence" value="ECO:0007669"/>
    <property type="project" value="UniProtKB-SubCell"/>
</dbReference>
<protein>
    <submittedName>
        <fullName evidence="9">ABC transporter permease</fullName>
    </submittedName>
</protein>
<evidence type="ECO:0000256" key="5">
    <source>
        <dbReference type="ARBA" id="ARBA00023136"/>
    </source>
</evidence>
<keyword evidence="2" id="KW-1003">Cell membrane</keyword>
<feature type="transmembrane region" description="Helical" evidence="6">
    <location>
        <begin position="298"/>
        <end position="326"/>
    </location>
</feature>
<feature type="domain" description="ABC3 transporter permease C-terminal" evidence="7">
    <location>
        <begin position="259"/>
        <end position="380"/>
    </location>
</feature>
<keyword evidence="3 6" id="KW-0812">Transmembrane</keyword>
<dbReference type="PANTHER" id="PTHR30572">
    <property type="entry name" value="MEMBRANE COMPONENT OF TRANSPORTER-RELATED"/>
    <property type="match status" value="1"/>
</dbReference>
<keyword evidence="5 6" id="KW-0472">Membrane</keyword>
<keyword evidence="10" id="KW-1185">Reference proteome</keyword>
<dbReference type="AlphaFoldDB" id="A0A418SY60"/>
<dbReference type="EMBL" id="QZCG01000005">
    <property type="protein sequence ID" value="RJE85828.1"/>
    <property type="molecule type" value="Genomic_DNA"/>
</dbReference>
<evidence type="ECO:0000256" key="4">
    <source>
        <dbReference type="ARBA" id="ARBA00022989"/>
    </source>
</evidence>
<proteinExistence type="predicted"/>
<keyword evidence="4 6" id="KW-1133">Transmembrane helix</keyword>
<accession>A0A418SY60</accession>
<evidence type="ECO:0000256" key="6">
    <source>
        <dbReference type="SAM" id="Phobius"/>
    </source>
</evidence>
<name>A0A418SY60_9RHOB</name>
<evidence type="ECO:0000259" key="7">
    <source>
        <dbReference type="Pfam" id="PF02687"/>
    </source>
</evidence>
<evidence type="ECO:0000256" key="2">
    <source>
        <dbReference type="ARBA" id="ARBA00022475"/>
    </source>
</evidence>
<comment type="caution">
    <text evidence="9">The sequence shown here is derived from an EMBL/GenBank/DDBJ whole genome shotgun (WGS) entry which is preliminary data.</text>
</comment>
<dbReference type="Pfam" id="PF02687">
    <property type="entry name" value="FtsX"/>
    <property type="match status" value="1"/>
</dbReference>
<evidence type="ECO:0000313" key="9">
    <source>
        <dbReference type="EMBL" id="RJE85828.1"/>
    </source>
</evidence>
<dbReference type="GO" id="GO:0022857">
    <property type="term" value="F:transmembrane transporter activity"/>
    <property type="evidence" value="ECO:0007669"/>
    <property type="project" value="TreeGrafter"/>
</dbReference>
<dbReference type="InterPro" id="IPR003838">
    <property type="entry name" value="ABC3_permease_C"/>
</dbReference>
<dbReference type="RefSeq" id="WP_119747927.1">
    <property type="nucleotide sequence ID" value="NZ_QZCG01000005.1"/>
</dbReference>
<dbReference type="InterPro" id="IPR025857">
    <property type="entry name" value="MacB_PCD"/>
</dbReference>
<feature type="transmembrane region" description="Helical" evidence="6">
    <location>
        <begin position="254"/>
        <end position="277"/>
    </location>
</feature>
<dbReference type="PANTHER" id="PTHR30572:SF15">
    <property type="entry name" value="ABC TRANSPORTER PERMEASE"/>
    <property type="match status" value="1"/>
</dbReference>
<reference evidence="10" key="1">
    <citation type="submission" date="2018-09" db="EMBL/GenBank/DDBJ databases">
        <title>Acidovorax cavernicola nov. sp. isolated from Gruta de las Maravillas (Aracena, Spain).</title>
        <authorList>
            <person name="Jurado V."/>
            <person name="Gutierrez-Patricio S."/>
            <person name="Gonzalez-Pimentel J.L."/>
            <person name="Miller A.Z."/>
            <person name="Laiz L."/>
            <person name="Saiz-Jimenez C."/>
        </authorList>
    </citation>
    <scope>NUCLEOTIDE SEQUENCE [LARGE SCALE GENOMIC DNA]</scope>
    <source>
        <strain evidence="10">1011MAR3C25</strain>
    </source>
</reference>
<evidence type="ECO:0000313" key="10">
    <source>
        <dbReference type="Proteomes" id="UP000284202"/>
    </source>
</evidence>
<feature type="transmembrane region" description="Helical" evidence="6">
    <location>
        <begin position="21"/>
        <end position="49"/>
    </location>
</feature>
<gene>
    <name evidence="9" type="ORF">D3P04_08730</name>
</gene>
<dbReference type="InterPro" id="IPR050250">
    <property type="entry name" value="Macrolide_Exporter_MacB"/>
</dbReference>
<dbReference type="Proteomes" id="UP000284202">
    <property type="component" value="Unassembled WGS sequence"/>
</dbReference>
<evidence type="ECO:0000256" key="3">
    <source>
        <dbReference type="ARBA" id="ARBA00022692"/>
    </source>
</evidence>
<dbReference type="OrthoDB" id="241967at2"/>
<organism evidence="9 10">
    <name type="scientific">Paracoccus onubensis</name>
    <dbReference type="NCBI Taxonomy" id="1675788"/>
    <lineage>
        <taxon>Bacteria</taxon>
        <taxon>Pseudomonadati</taxon>
        <taxon>Pseudomonadota</taxon>
        <taxon>Alphaproteobacteria</taxon>
        <taxon>Rhodobacterales</taxon>
        <taxon>Paracoccaceae</taxon>
        <taxon>Paracoccus</taxon>
    </lineage>
</organism>
<evidence type="ECO:0000256" key="1">
    <source>
        <dbReference type="ARBA" id="ARBA00004651"/>
    </source>
</evidence>